<feature type="compositionally biased region" description="Low complexity" evidence="1">
    <location>
        <begin position="40"/>
        <end position="65"/>
    </location>
</feature>
<dbReference type="AlphaFoldDB" id="A0A395MEF1"/>
<dbReference type="EMBL" id="PXXK01000313">
    <property type="protein sequence ID" value="RFN46244.1"/>
    <property type="molecule type" value="Genomic_DNA"/>
</dbReference>
<evidence type="ECO:0000313" key="3">
    <source>
        <dbReference type="Proteomes" id="UP000265631"/>
    </source>
</evidence>
<organism evidence="2 3">
    <name type="scientific">Fusarium flagelliforme</name>
    <dbReference type="NCBI Taxonomy" id="2675880"/>
    <lineage>
        <taxon>Eukaryota</taxon>
        <taxon>Fungi</taxon>
        <taxon>Dikarya</taxon>
        <taxon>Ascomycota</taxon>
        <taxon>Pezizomycotina</taxon>
        <taxon>Sordariomycetes</taxon>
        <taxon>Hypocreomycetidae</taxon>
        <taxon>Hypocreales</taxon>
        <taxon>Nectriaceae</taxon>
        <taxon>Fusarium</taxon>
        <taxon>Fusarium incarnatum-equiseti species complex</taxon>
    </lineage>
</organism>
<gene>
    <name evidence="2" type="ORF">FIE12Z_9523</name>
</gene>
<proteinExistence type="predicted"/>
<dbReference type="Proteomes" id="UP000265631">
    <property type="component" value="Unassembled WGS sequence"/>
</dbReference>
<name>A0A395MEF1_9HYPO</name>
<reference evidence="2 3" key="1">
    <citation type="journal article" date="2018" name="PLoS Pathog.">
        <title>Evolution of structural diversity of trichothecenes, a family of toxins produced by plant pathogenic and entomopathogenic fungi.</title>
        <authorList>
            <person name="Proctor R.H."/>
            <person name="McCormick S.P."/>
            <person name="Kim H.S."/>
            <person name="Cardoza R.E."/>
            <person name="Stanley A.M."/>
            <person name="Lindo L."/>
            <person name="Kelly A."/>
            <person name="Brown D.W."/>
            <person name="Lee T."/>
            <person name="Vaughan M.M."/>
            <person name="Alexander N.J."/>
            <person name="Busman M."/>
            <person name="Gutierrez S."/>
        </authorList>
    </citation>
    <scope>NUCLEOTIDE SEQUENCE [LARGE SCALE GENOMIC DNA]</scope>
    <source>
        <strain evidence="2 3">NRRL 13405</strain>
    </source>
</reference>
<keyword evidence="3" id="KW-1185">Reference proteome</keyword>
<accession>A0A395MEF1</accession>
<protein>
    <submittedName>
        <fullName evidence="2">Uncharacterized protein</fullName>
    </submittedName>
</protein>
<evidence type="ECO:0000313" key="2">
    <source>
        <dbReference type="EMBL" id="RFN46244.1"/>
    </source>
</evidence>
<evidence type="ECO:0000256" key="1">
    <source>
        <dbReference type="SAM" id="MobiDB-lite"/>
    </source>
</evidence>
<comment type="caution">
    <text evidence="2">The sequence shown here is derived from an EMBL/GenBank/DDBJ whole genome shotgun (WGS) entry which is preliminary data.</text>
</comment>
<feature type="region of interest" description="Disordered" evidence="1">
    <location>
        <begin position="33"/>
        <end position="65"/>
    </location>
</feature>
<sequence length="257" mass="27034">MAMIIVMIAVAYLDLGMRGKIRNSFVSVEGSSTVSQISSAATTEPETATTGDLSSDTTISSSSATSTDLETTTDFLASSDTTAGSDVTVTTTASTDLSTDTATLTSGDETTTETMITKLSSTYNGETATTLLGSDTTILAETTKTVLDETTTTAAAPIETSFQILADDKGPLMGMPVDFWEQLSFLHPTSPTLDFTIEPATSFVVTNTNSLYIHSRPLDVVFSQFYLEPQSVGFGLLLGSKDHNPAGSFTTVDLETT</sequence>